<evidence type="ECO:0000313" key="3">
    <source>
        <dbReference type="EMBL" id="MCI1188740.1"/>
    </source>
</evidence>
<dbReference type="GO" id="GO:0005524">
    <property type="term" value="F:ATP binding"/>
    <property type="evidence" value="ECO:0007669"/>
    <property type="project" value="InterPro"/>
</dbReference>
<dbReference type="AlphaFoldDB" id="A0A9X2AIK8"/>
<dbReference type="SUPFAM" id="SSF52540">
    <property type="entry name" value="P-loop containing nucleoside triphosphate hydrolases"/>
    <property type="match status" value="1"/>
</dbReference>
<dbReference type="EMBL" id="JALBGC010000004">
    <property type="protein sequence ID" value="MCI1188740.1"/>
    <property type="molecule type" value="Genomic_DNA"/>
</dbReference>
<dbReference type="PANTHER" id="PTHR43581">
    <property type="entry name" value="ATP/GTP PHOSPHATASE"/>
    <property type="match status" value="1"/>
</dbReference>
<feature type="domain" description="ATPase AAA-type core" evidence="2">
    <location>
        <begin position="26"/>
        <end position="355"/>
    </location>
</feature>
<dbReference type="RefSeq" id="WP_241937002.1">
    <property type="nucleotide sequence ID" value="NZ_JALBGC010000004.1"/>
</dbReference>
<dbReference type="Pfam" id="PF13304">
    <property type="entry name" value="AAA_21"/>
    <property type="match status" value="1"/>
</dbReference>
<organism evidence="3 4">
    <name type="scientific">Hymenobacter cyanobacteriorum</name>
    <dbReference type="NCBI Taxonomy" id="2926463"/>
    <lineage>
        <taxon>Bacteria</taxon>
        <taxon>Pseudomonadati</taxon>
        <taxon>Bacteroidota</taxon>
        <taxon>Cytophagia</taxon>
        <taxon>Cytophagales</taxon>
        <taxon>Hymenobacteraceae</taxon>
        <taxon>Hymenobacter</taxon>
    </lineage>
</organism>
<dbReference type="InterPro" id="IPR014592">
    <property type="entry name" value="P-loop_UCP034888"/>
</dbReference>
<dbReference type="InterPro" id="IPR027417">
    <property type="entry name" value="P-loop_NTPase"/>
</dbReference>
<dbReference type="InterPro" id="IPR051396">
    <property type="entry name" value="Bact_Antivir_Def_Nuclease"/>
</dbReference>
<reference evidence="3" key="1">
    <citation type="submission" date="2022-03" db="EMBL/GenBank/DDBJ databases">
        <title>Bacterial whole genome sequence for Hymenobacter sp. DH14.</title>
        <authorList>
            <person name="Le V."/>
        </authorList>
    </citation>
    <scope>NUCLEOTIDE SEQUENCE</scope>
    <source>
        <strain evidence="3">DH14</strain>
    </source>
</reference>
<dbReference type="PANTHER" id="PTHR43581:SF2">
    <property type="entry name" value="EXCINUCLEASE ATPASE SUBUNIT"/>
    <property type="match status" value="1"/>
</dbReference>
<evidence type="ECO:0000313" key="4">
    <source>
        <dbReference type="Proteomes" id="UP001139193"/>
    </source>
</evidence>
<dbReference type="InterPro" id="IPR022532">
    <property type="entry name" value="DUF3696"/>
</dbReference>
<dbReference type="InterPro" id="IPR003959">
    <property type="entry name" value="ATPase_AAA_core"/>
</dbReference>
<accession>A0A9X2AIK8</accession>
<keyword evidence="4" id="KW-1185">Reference proteome</keyword>
<sequence length="420" mass="46943">MITHLKIRNFKALQEADVDLRPLSLFTGLNGMGKSTLMQAILLLRQSYQQQTIVSQGLMLNGDLVEVGTAQDALNVGAEEDNISIEVRVDKSKRMYFWQFDARSKEADILQLIGYHPDKKVSEVLDPLNFSEVDYSNYSSEEFTTLPPEKQRRLLLNSSSRLPFNGPLFQYLNAERAAPQTAYPTSASEVIQHRHLGKHGEYTAHFLAAFGDEPVKSENLLFPGTTTEELDLEDKSDKTSLRNQISAWLGEISPGLRIDATAHPDFGLARVGYKFPTTLGATRAFRPTNVGFGLSYILPVLTAILSAKPGTLLLIENPESHIHPRGQSRLGELLALAAQNDVQLLVETHSDHVLNGIRIAVKKYKLDPASVGLYFFERAPLAQGGHHSIIRQPQIDQDGRIDDWPEGFFDEWDKNLIDLL</sequence>
<dbReference type="Proteomes" id="UP001139193">
    <property type="component" value="Unassembled WGS sequence"/>
</dbReference>
<gene>
    <name evidence="3" type="ORF">MON38_15035</name>
</gene>
<comment type="caution">
    <text evidence="3">The sequence shown here is derived from an EMBL/GenBank/DDBJ whole genome shotgun (WGS) entry which is preliminary data.</text>
</comment>
<dbReference type="PIRSF" id="PIRSF034888">
    <property type="entry name" value="P-loop_UCP034888"/>
    <property type="match status" value="1"/>
</dbReference>
<proteinExistence type="predicted"/>
<name>A0A9X2AIK8_9BACT</name>
<dbReference type="Pfam" id="PF12476">
    <property type="entry name" value="DUF3696"/>
    <property type="match status" value="1"/>
</dbReference>
<dbReference type="Gene3D" id="3.40.50.300">
    <property type="entry name" value="P-loop containing nucleotide triphosphate hydrolases"/>
    <property type="match status" value="2"/>
</dbReference>
<evidence type="ECO:0000259" key="2">
    <source>
        <dbReference type="Pfam" id="PF13304"/>
    </source>
</evidence>
<evidence type="ECO:0000259" key="1">
    <source>
        <dbReference type="Pfam" id="PF12476"/>
    </source>
</evidence>
<dbReference type="GO" id="GO:0016887">
    <property type="term" value="F:ATP hydrolysis activity"/>
    <property type="evidence" value="ECO:0007669"/>
    <property type="project" value="InterPro"/>
</dbReference>
<protein>
    <submittedName>
        <fullName evidence="3">DUF3696 domain-containing protein</fullName>
    </submittedName>
</protein>
<feature type="domain" description="DUF3696" evidence="1">
    <location>
        <begin position="366"/>
        <end position="419"/>
    </location>
</feature>